<feature type="compositionally biased region" description="Basic and acidic residues" evidence="5">
    <location>
        <begin position="12"/>
        <end position="26"/>
    </location>
</feature>
<dbReference type="Gene3D" id="3.40.50.300">
    <property type="entry name" value="P-loop containing nucleotide triphosphate hydrolases"/>
    <property type="match status" value="1"/>
</dbReference>
<evidence type="ECO:0000259" key="6">
    <source>
        <dbReference type="Pfam" id="PF01926"/>
    </source>
</evidence>
<dbReference type="PANTHER" id="PTHR45709">
    <property type="entry name" value="LARGE SUBUNIT GTPASE 1 HOMOLOG-RELATED"/>
    <property type="match status" value="1"/>
</dbReference>
<dbReference type="HOGENOM" id="CLU_013649_2_0_1"/>
<feature type="compositionally biased region" description="Basic residues" evidence="5">
    <location>
        <begin position="1"/>
        <end position="11"/>
    </location>
</feature>
<evidence type="ECO:0000256" key="3">
    <source>
        <dbReference type="ARBA" id="ARBA00037770"/>
    </source>
</evidence>
<dbReference type="AlphaFoldDB" id="A0A067QKV6"/>
<sequence>MPRRKPASAKQHKAELQLKRAIKRGDAPAPEPTKRPHRKPRRGPTGSTIGPDRSQSDLRAIESAKRLRSSFIKLSPQFLAETKVLAANVVLERPVPPEAAIFPDFRADDGGLKEDQLTCMRRPKWRYDMTKKEVEKNEEGLFAKWLQQMDDVVEGWRDPGDPDEGKDANPKDIPVAEELKMPRSPTVFERNLEVWRQLWRVTELSQILLILLDSRCPLIHFPKSLASYLSYYSSSNTPKSKAKKVILVLTKVDLSGPVRADAWQRYLIATYPEVKIVQVESYYADPTEGQPEGKRKVFKPCLPRTSRESLAQALRQVHGELLEPPEKVKGDEDKLKTWRPPVKREINWEAVLKDGPSSFNGPIPTQEASRADNRPEGTPEGNEGDEAEPEYLTVGLIGQPNVGKSSLLNALFGESRVRASKTPGKTKHFQTLFWTPEVRLVDCPGLVLPSLVPMEMQVLTGILPISLIPSIPSCILYIAKLLPLEQILKLPHPSLSSPPVEDKRTWRDGMKPTTPPNEKGLAWTAMDILTAYANQKGWVTAKAGRPDIMRAGNAILRALAEGKIRWAFWPPGTDGDDIERNAPPGAGIGLVDPRGAVEEEESEESTDSEEEKEAEIEAETGQKSARRVRWDTPGRLEIDTSEEEEEEEESRLGGIGRFGALVIDDEDGGHSSEEG</sequence>
<dbReference type="Pfam" id="PF01926">
    <property type="entry name" value="MMR_HSR1"/>
    <property type="match status" value="1"/>
</dbReference>
<name>A0A067QKV6_9AGAM</name>
<feature type="region of interest" description="Disordered" evidence="5">
    <location>
        <begin position="575"/>
        <end position="675"/>
    </location>
</feature>
<keyword evidence="2" id="KW-0342">GTP-binding</keyword>
<feature type="compositionally biased region" description="Basic and acidic residues" evidence="5">
    <location>
        <begin position="628"/>
        <end position="638"/>
    </location>
</feature>
<keyword evidence="8" id="KW-1185">Reference proteome</keyword>
<evidence type="ECO:0000256" key="4">
    <source>
        <dbReference type="ARBA" id="ARBA00039902"/>
    </source>
</evidence>
<dbReference type="PANTHER" id="PTHR45709:SF3">
    <property type="entry name" value="GUANINE NUCLEOTIDE-BINDING PROTEIN-LIKE 1"/>
    <property type="match status" value="1"/>
</dbReference>
<dbReference type="GO" id="GO:0003924">
    <property type="term" value="F:GTPase activity"/>
    <property type="evidence" value="ECO:0007669"/>
    <property type="project" value="InterPro"/>
</dbReference>
<dbReference type="InParanoid" id="A0A067QKV6"/>
<gene>
    <name evidence="7" type="ORF">JAAARDRAFT_188849</name>
</gene>
<dbReference type="SUPFAM" id="SSF52540">
    <property type="entry name" value="P-loop containing nucleoside triphosphate hydrolases"/>
    <property type="match status" value="1"/>
</dbReference>
<feature type="region of interest" description="Disordered" evidence="5">
    <location>
        <begin position="353"/>
        <end position="387"/>
    </location>
</feature>
<evidence type="ECO:0000256" key="2">
    <source>
        <dbReference type="ARBA" id="ARBA00023134"/>
    </source>
</evidence>
<dbReference type="InterPro" id="IPR006073">
    <property type="entry name" value="GTP-bd"/>
</dbReference>
<accession>A0A067QKV6</accession>
<dbReference type="InterPro" id="IPR043358">
    <property type="entry name" value="GNL1-like"/>
</dbReference>
<feature type="domain" description="G" evidence="6">
    <location>
        <begin position="393"/>
        <end position="447"/>
    </location>
</feature>
<evidence type="ECO:0000313" key="8">
    <source>
        <dbReference type="Proteomes" id="UP000027265"/>
    </source>
</evidence>
<feature type="region of interest" description="Disordered" evidence="5">
    <location>
        <begin position="498"/>
        <end position="519"/>
    </location>
</feature>
<keyword evidence="1" id="KW-0547">Nucleotide-binding</keyword>
<feature type="compositionally biased region" description="Basic and acidic residues" evidence="5">
    <location>
        <begin position="500"/>
        <end position="510"/>
    </location>
</feature>
<evidence type="ECO:0000313" key="7">
    <source>
        <dbReference type="EMBL" id="KDQ63256.1"/>
    </source>
</evidence>
<evidence type="ECO:0000256" key="5">
    <source>
        <dbReference type="SAM" id="MobiDB-lite"/>
    </source>
</evidence>
<feature type="region of interest" description="Disordered" evidence="5">
    <location>
        <begin position="1"/>
        <end position="57"/>
    </location>
</feature>
<protein>
    <recommendedName>
        <fullName evidence="4">Guanine nucleotide-binding protein-like 1</fullName>
    </recommendedName>
</protein>
<feature type="compositionally biased region" description="Acidic residues" evidence="5">
    <location>
        <begin position="598"/>
        <end position="618"/>
    </location>
</feature>
<comment type="function">
    <text evidence="3">Possible regulatory or functional link with the histocompatibility cluster.</text>
</comment>
<dbReference type="EMBL" id="KL197710">
    <property type="protein sequence ID" value="KDQ63256.1"/>
    <property type="molecule type" value="Genomic_DNA"/>
</dbReference>
<dbReference type="Proteomes" id="UP000027265">
    <property type="component" value="Unassembled WGS sequence"/>
</dbReference>
<dbReference type="GO" id="GO:0005525">
    <property type="term" value="F:GTP binding"/>
    <property type="evidence" value="ECO:0007669"/>
    <property type="project" value="UniProtKB-KW"/>
</dbReference>
<dbReference type="OrthoDB" id="61815at2759"/>
<reference evidence="8" key="1">
    <citation type="journal article" date="2014" name="Proc. Natl. Acad. Sci. U.S.A.">
        <title>Extensive sampling of basidiomycete genomes demonstrates inadequacy of the white-rot/brown-rot paradigm for wood decay fungi.</title>
        <authorList>
            <person name="Riley R."/>
            <person name="Salamov A.A."/>
            <person name="Brown D.W."/>
            <person name="Nagy L.G."/>
            <person name="Floudas D."/>
            <person name="Held B.W."/>
            <person name="Levasseur A."/>
            <person name="Lombard V."/>
            <person name="Morin E."/>
            <person name="Otillar R."/>
            <person name="Lindquist E.A."/>
            <person name="Sun H."/>
            <person name="LaButti K.M."/>
            <person name="Schmutz J."/>
            <person name="Jabbour D."/>
            <person name="Luo H."/>
            <person name="Baker S.E."/>
            <person name="Pisabarro A.G."/>
            <person name="Walton J.D."/>
            <person name="Blanchette R.A."/>
            <person name="Henrissat B."/>
            <person name="Martin F."/>
            <person name="Cullen D."/>
            <person name="Hibbett D.S."/>
            <person name="Grigoriev I.V."/>
        </authorList>
    </citation>
    <scope>NUCLEOTIDE SEQUENCE [LARGE SCALE GENOMIC DNA]</scope>
    <source>
        <strain evidence="8">MUCL 33604</strain>
    </source>
</reference>
<organism evidence="7 8">
    <name type="scientific">Jaapia argillacea MUCL 33604</name>
    <dbReference type="NCBI Taxonomy" id="933084"/>
    <lineage>
        <taxon>Eukaryota</taxon>
        <taxon>Fungi</taxon>
        <taxon>Dikarya</taxon>
        <taxon>Basidiomycota</taxon>
        <taxon>Agaricomycotina</taxon>
        <taxon>Agaricomycetes</taxon>
        <taxon>Agaricomycetidae</taxon>
        <taxon>Jaapiales</taxon>
        <taxon>Jaapiaceae</taxon>
        <taxon>Jaapia</taxon>
    </lineage>
</organism>
<feature type="compositionally biased region" description="Acidic residues" evidence="5">
    <location>
        <begin position="639"/>
        <end position="649"/>
    </location>
</feature>
<evidence type="ECO:0000256" key="1">
    <source>
        <dbReference type="ARBA" id="ARBA00022741"/>
    </source>
</evidence>
<dbReference type="STRING" id="933084.A0A067QKV6"/>
<dbReference type="InterPro" id="IPR027417">
    <property type="entry name" value="P-loop_NTPase"/>
</dbReference>
<proteinExistence type="predicted"/>